<organism evidence="1 2">
    <name type="scientific">Pseudanabaena frigida</name>
    <dbReference type="NCBI Taxonomy" id="945775"/>
    <lineage>
        <taxon>Bacteria</taxon>
        <taxon>Bacillati</taxon>
        <taxon>Cyanobacteriota</taxon>
        <taxon>Cyanophyceae</taxon>
        <taxon>Pseudanabaenales</taxon>
        <taxon>Pseudanabaenaceae</taxon>
        <taxon>Pseudanabaena</taxon>
    </lineage>
</organism>
<evidence type="ECO:0000313" key="1">
    <source>
        <dbReference type="EMBL" id="PZO44187.1"/>
    </source>
</evidence>
<proteinExistence type="predicted"/>
<accession>A0A2W4WLW5</accession>
<dbReference type="Proteomes" id="UP000249467">
    <property type="component" value="Unassembled WGS sequence"/>
</dbReference>
<dbReference type="InterPro" id="IPR036890">
    <property type="entry name" value="HATPase_C_sf"/>
</dbReference>
<comment type="caution">
    <text evidence="1">The sequence shown here is derived from an EMBL/GenBank/DDBJ whole genome shotgun (WGS) entry which is preliminary data.</text>
</comment>
<dbReference type="Pfam" id="PF13589">
    <property type="entry name" value="HATPase_c_3"/>
    <property type="match status" value="1"/>
</dbReference>
<evidence type="ECO:0000313" key="2">
    <source>
        <dbReference type="Proteomes" id="UP000249467"/>
    </source>
</evidence>
<dbReference type="GO" id="GO:0005524">
    <property type="term" value="F:ATP binding"/>
    <property type="evidence" value="ECO:0007669"/>
    <property type="project" value="UniProtKB-KW"/>
</dbReference>
<gene>
    <name evidence="1" type="ORF">DCF19_03015</name>
</gene>
<dbReference type="AlphaFoldDB" id="A0A2W4WLW5"/>
<dbReference type="EMBL" id="QBML01000003">
    <property type="protein sequence ID" value="PZO44187.1"/>
    <property type="molecule type" value="Genomic_DNA"/>
</dbReference>
<protein>
    <submittedName>
        <fullName evidence="1">ATP-binding protein</fullName>
    </submittedName>
</protein>
<reference evidence="1 2" key="2">
    <citation type="submission" date="2018-06" db="EMBL/GenBank/DDBJ databases">
        <title>Metagenomic assembly of (sub)arctic Cyanobacteria and their associated microbiome from non-axenic cultures.</title>
        <authorList>
            <person name="Baurain D."/>
        </authorList>
    </citation>
    <scope>NUCLEOTIDE SEQUENCE [LARGE SCALE GENOMIC DNA]</scope>
    <source>
        <strain evidence="1">ULC066bin1</strain>
    </source>
</reference>
<keyword evidence="1" id="KW-0547">Nucleotide-binding</keyword>
<keyword evidence="1" id="KW-0067">ATP-binding</keyword>
<name>A0A2W4WLW5_9CYAN</name>
<dbReference type="Gene3D" id="3.30.565.10">
    <property type="entry name" value="Histidine kinase-like ATPase, C-terminal domain"/>
    <property type="match status" value="1"/>
</dbReference>
<dbReference type="SUPFAM" id="SSF55874">
    <property type="entry name" value="ATPase domain of HSP90 chaperone/DNA topoisomerase II/histidine kinase"/>
    <property type="match status" value="1"/>
</dbReference>
<reference evidence="1 2" key="1">
    <citation type="submission" date="2018-04" db="EMBL/GenBank/DDBJ databases">
        <authorList>
            <person name="Go L.Y."/>
            <person name="Mitchell J.A."/>
        </authorList>
    </citation>
    <scope>NUCLEOTIDE SEQUENCE [LARGE SCALE GENOMIC DNA]</scope>
    <source>
        <strain evidence="1">ULC066bin1</strain>
    </source>
</reference>
<sequence>MIFSGVGDFEKYSIAAPLPSAMVESFRAFGYDIGTAIADLIDNSISAGAKNVWLSFHWDGNNSHVSIRDDGHGMTESQLISAMRLGSQSPLEQRESHDLGRFGLGLKTASFSQCRRLTVASRSKNHEVATSRWDLDYLTQVNEWRLLRSPADGSEQKLNDLANMFQGTIVLWEYLDRFVGNARTDDQKAQNDFLETVEVVENHLAMVFHRFLEKRDRLKLWINNRLIKPWNPFLLDAQATQILPSEPLTFNGETVKVQPYVLPHHSKIDQESYNRAAGVNGWNAQQGFYVYRNERLLVAGDWLSLGYQKDEHCKLARIQVDLPNSMDSEWNIDIKKSRARPPVILKADLKRIARLTRHRATEIYRHRGKVLARENTEDHVFMWDKKIMRGKVFYSINKEHPLVQEVFNIPNNYQPMIRALLRLLEETVPVQQIWLDSSVEPEKQAQAFDEIPSEQVMEVMIEIYRALRKANLTQEQARDRILTMEPFQRFENLVQNLSEELIRGKNHDSL</sequence>